<dbReference type="OrthoDB" id="9815800at2"/>
<evidence type="ECO:0008006" key="3">
    <source>
        <dbReference type="Google" id="ProtNLM"/>
    </source>
</evidence>
<dbReference type="RefSeq" id="WP_055086479.1">
    <property type="nucleotide sequence ID" value="NZ_CXSU01000012.1"/>
</dbReference>
<dbReference type="AlphaFoldDB" id="A0A0M6YK72"/>
<gene>
    <name evidence="1" type="ORF">JDO7802_02779</name>
</gene>
<reference evidence="1 2" key="1">
    <citation type="submission" date="2015-07" db="EMBL/GenBank/DDBJ databases">
        <authorList>
            <person name="Noorani M."/>
        </authorList>
    </citation>
    <scope>NUCLEOTIDE SEQUENCE [LARGE SCALE GENOMIC DNA]</scope>
    <source>
        <strain evidence="1 2">CECT 7802</strain>
    </source>
</reference>
<accession>A0A0M6YK72</accession>
<dbReference type="EMBL" id="CXSU01000012">
    <property type="protein sequence ID" value="CTQ50752.1"/>
    <property type="molecule type" value="Genomic_DNA"/>
</dbReference>
<dbReference type="InterPro" id="IPR027587">
    <property type="entry name" value="TrbK"/>
</dbReference>
<dbReference type="Proteomes" id="UP000049222">
    <property type="component" value="Unassembled WGS sequence"/>
</dbReference>
<dbReference type="Pfam" id="PF20084">
    <property type="entry name" value="TrbK"/>
    <property type="match status" value="1"/>
</dbReference>
<dbReference type="STRING" id="420998.JDO7802_02779"/>
<organism evidence="1 2">
    <name type="scientific">Jannaschia donghaensis</name>
    <dbReference type="NCBI Taxonomy" id="420998"/>
    <lineage>
        <taxon>Bacteria</taxon>
        <taxon>Pseudomonadati</taxon>
        <taxon>Pseudomonadota</taxon>
        <taxon>Alphaproteobacteria</taxon>
        <taxon>Rhodobacterales</taxon>
        <taxon>Roseobacteraceae</taxon>
        <taxon>Jannaschia</taxon>
    </lineage>
</organism>
<protein>
    <recommendedName>
        <fullName evidence="3">Conjugative transfer region protein TrbK</fullName>
    </recommendedName>
</protein>
<dbReference type="NCBIfam" id="TIGR04360">
    <property type="entry name" value="other_trbK"/>
    <property type="match status" value="1"/>
</dbReference>
<keyword evidence="2" id="KW-1185">Reference proteome</keyword>
<name>A0A0M6YK72_9RHOB</name>
<sequence length="92" mass="10027">MKLTAETTLKASAIALGAVAALMAAMELQRALEEERAAEPAAVVSDDPLRETLQRCRTLTSEALEADTECQAAWEENRRRFFGTSANDPETD</sequence>
<evidence type="ECO:0000313" key="1">
    <source>
        <dbReference type="EMBL" id="CTQ50752.1"/>
    </source>
</evidence>
<evidence type="ECO:0000313" key="2">
    <source>
        <dbReference type="Proteomes" id="UP000049222"/>
    </source>
</evidence>
<proteinExistence type="predicted"/>